<keyword evidence="8" id="KW-1185">Reference proteome</keyword>
<keyword evidence="3" id="KW-0574">Periplasm</keyword>
<evidence type="ECO:0000256" key="3">
    <source>
        <dbReference type="ARBA" id="ARBA00022764"/>
    </source>
</evidence>
<dbReference type="HOGENOM" id="CLU_022012_3_0_10"/>
<dbReference type="InterPro" id="IPR012480">
    <property type="entry name" value="Hepar_II_III_C"/>
</dbReference>
<name>I3C784_9FLAO</name>
<dbReference type="InterPro" id="IPR031680">
    <property type="entry name" value="Hepar_II_III_N"/>
</dbReference>
<evidence type="ECO:0000259" key="6">
    <source>
        <dbReference type="Pfam" id="PF16889"/>
    </source>
</evidence>
<comment type="subcellular location">
    <subcellularLocation>
        <location evidence="1">Periplasm</location>
    </subcellularLocation>
</comment>
<evidence type="ECO:0000259" key="5">
    <source>
        <dbReference type="Pfam" id="PF07940"/>
    </source>
</evidence>
<evidence type="ECO:0000256" key="1">
    <source>
        <dbReference type="ARBA" id="ARBA00004418"/>
    </source>
</evidence>
<evidence type="ECO:0000256" key="4">
    <source>
        <dbReference type="ARBA" id="ARBA00023239"/>
    </source>
</evidence>
<evidence type="ECO:0000313" key="8">
    <source>
        <dbReference type="Proteomes" id="UP000004690"/>
    </source>
</evidence>
<dbReference type="OrthoDB" id="7335480at2"/>
<organism evidence="7 8">
    <name type="scientific">Galbibacter orientalis DSM 19592</name>
    <dbReference type="NCBI Taxonomy" id="926559"/>
    <lineage>
        <taxon>Bacteria</taxon>
        <taxon>Pseudomonadati</taxon>
        <taxon>Bacteroidota</taxon>
        <taxon>Flavobacteriia</taxon>
        <taxon>Flavobacteriales</taxon>
        <taxon>Flavobacteriaceae</taxon>
        <taxon>Galbibacter</taxon>
    </lineage>
</organism>
<feature type="domain" description="Heparin-sulfate lyase N-terminal" evidence="6">
    <location>
        <begin position="139"/>
        <end position="282"/>
    </location>
</feature>
<gene>
    <name evidence="7" type="ORF">JoomaDRAFT_2498</name>
</gene>
<dbReference type="GO" id="GO:0016829">
    <property type="term" value="F:lyase activity"/>
    <property type="evidence" value="ECO:0007669"/>
    <property type="project" value="UniProtKB-KW"/>
</dbReference>
<evidence type="ECO:0000256" key="2">
    <source>
        <dbReference type="ARBA" id="ARBA00022729"/>
    </source>
</evidence>
<dbReference type="PANTHER" id="PTHR39210:SF1">
    <property type="entry name" value="HEPARIN-SULFATE LYASE"/>
    <property type="match status" value="1"/>
</dbReference>
<dbReference type="InterPro" id="IPR008929">
    <property type="entry name" value="Chondroitin_lyas"/>
</dbReference>
<dbReference type="AlphaFoldDB" id="I3C784"/>
<dbReference type="Gene3D" id="1.50.10.100">
    <property type="entry name" value="Chondroitin AC/alginate lyase"/>
    <property type="match status" value="1"/>
</dbReference>
<dbReference type="EMBL" id="JH651379">
    <property type="protein sequence ID" value="EIJ39477.1"/>
    <property type="molecule type" value="Genomic_DNA"/>
</dbReference>
<sequence length="528" mass="61904">MGRYRLGLLFNTIKYLKVKQIYYQFYYRLRNRFFKKSYNAEFLCVESVLYENVLYNKTSYLTNSCFSFLNINHCFNSGIDWNHTEYGKLWTYNLNYFDFLNQENITSKEGKFLIYDYIKKANERIDGKEPYTISLRGINWIKFISKRKINEEAINRFLYNDYQRLLDNLEYHLLGNHLLENGFSLLFGSFYFRDEKLYSNAKRIIQKELKEQILEDGGHYELSPMYHQIILFRILECYNLIISNKWKDELEQLLKDTALRMLEWLQSITFDNGEIPYVNDSAFGIAPPSKELIAYAKRLGLNAHKGVLSESGYRKFEFNGFELLMDVGHISPSYQPGHSHADSLSFILHVNKTPIFIDTGVSTYENNTRRAYERSTRAHNTVTVQGKDSSDVWGAFRVGKRANVNILKDEKKIIKAIHDGYNNIGCSHERSWMIDDNDSLVIEDRIGSSTGVFNLIISPSINKILLNDKSVFIDGVILEFEGYLSSIQMEEIGVSNEFNIVENTRKILVEFYDSLNTRIRYLNKQDTL</sequence>
<accession>I3C784</accession>
<proteinExistence type="predicted"/>
<dbReference type="Gene3D" id="2.70.98.70">
    <property type="match status" value="1"/>
</dbReference>
<reference evidence="7 8" key="1">
    <citation type="submission" date="2012-02" db="EMBL/GenBank/DDBJ databases">
        <title>Improved High-Quality Draft genome of Joostella marina DSM 19592.</title>
        <authorList>
            <consortium name="US DOE Joint Genome Institute (JGI-PGF)"/>
            <person name="Lucas S."/>
            <person name="Copeland A."/>
            <person name="Lapidus A."/>
            <person name="Bruce D."/>
            <person name="Goodwin L."/>
            <person name="Pitluck S."/>
            <person name="Peters L."/>
            <person name="Chertkov O."/>
            <person name="Ovchinnikova G."/>
            <person name="Kyrpides N."/>
            <person name="Mavromatis K."/>
            <person name="Detter J.C."/>
            <person name="Han C."/>
            <person name="Land M."/>
            <person name="Hauser L."/>
            <person name="Markowitz V."/>
            <person name="Cheng J.-F."/>
            <person name="Hugenholtz P."/>
            <person name="Woyke T."/>
            <person name="Wu D."/>
            <person name="Tindall B."/>
            <person name="Brambilla E."/>
            <person name="Klenk H.-P."/>
            <person name="Eisen J.A."/>
        </authorList>
    </citation>
    <scope>NUCLEOTIDE SEQUENCE [LARGE SCALE GENOMIC DNA]</scope>
    <source>
        <strain evidence="7 8">DSM 19592</strain>
    </source>
</reference>
<dbReference type="eggNOG" id="COG5360">
    <property type="taxonomic scope" value="Bacteria"/>
</dbReference>
<feature type="domain" description="Heparinase II/III-like C-terminal" evidence="5">
    <location>
        <begin position="308"/>
        <end position="450"/>
    </location>
</feature>
<dbReference type="Pfam" id="PF16889">
    <property type="entry name" value="Hepar_II_III_N"/>
    <property type="match status" value="1"/>
</dbReference>
<keyword evidence="2" id="KW-0732">Signal</keyword>
<dbReference type="STRING" id="926559.JoomaDRAFT_2498"/>
<keyword evidence="4" id="KW-0456">Lyase</keyword>
<dbReference type="PANTHER" id="PTHR39210">
    <property type="entry name" value="HEPARIN-SULFATE LYASE"/>
    <property type="match status" value="1"/>
</dbReference>
<dbReference type="GO" id="GO:0042597">
    <property type="term" value="C:periplasmic space"/>
    <property type="evidence" value="ECO:0007669"/>
    <property type="project" value="UniProtKB-SubCell"/>
</dbReference>
<evidence type="ECO:0000313" key="7">
    <source>
        <dbReference type="EMBL" id="EIJ39477.1"/>
    </source>
</evidence>
<dbReference type="Pfam" id="PF07940">
    <property type="entry name" value="Hepar_II_III_C"/>
    <property type="match status" value="1"/>
</dbReference>
<protein>
    <submittedName>
        <fullName evidence="7">Uncharacterized protein</fullName>
    </submittedName>
</protein>
<dbReference type="Proteomes" id="UP000004690">
    <property type="component" value="Unassembled WGS sequence"/>
</dbReference>
<dbReference type="SUPFAM" id="SSF48230">
    <property type="entry name" value="Chondroitin AC/alginate lyase"/>
    <property type="match status" value="1"/>
</dbReference>